<dbReference type="EMBL" id="CP000888">
    <property type="protein sequence ID" value="ACD74029.1"/>
    <property type="molecule type" value="Genomic_DNA"/>
</dbReference>
<sequence length="161" mass="17859">MAASKQKDAWKHQFFLFIIVGFHIEAERDQPFLDIIAKKRRTDQIFGFAAIVAFACRGQGFLPFRGAEIAAPNPHEGKKLNAFILIQRAYGGEELLARRIADRGIENIHVAVVAGIGTGILVHRGNLNVIFARLGDNEFEGFDIIGQLNHDAPSVTFIAIY</sequence>
<proteinExistence type="predicted"/>
<name>A0A0F6AUL6_BRUA1</name>
<protein>
    <submittedName>
        <fullName evidence="1">RNA-binding region RNP-1 (RNA recognition motif)</fullName>
    </submittedName>
</protein>
<evidence type="ECO:0000313" key="1">
    <source>
        <dbReference type="EMBL" id="ACD74029.1"/>
    </source>
</evidence>
<dbReference type="KEGG" id="bmc:BAbS19_II05340"/>
<accession>A0A0F6AUL6</accession>
<dbReference type="Proteomes" id="UP000002565">
    <property type="component" value="Chromosome 2"/>
</dbReference>
<organism evidence="1 2">
    <name type="scientific">Brucella abortus (strain S19)</name>
    <dbReference type="NCBI Taxonomy" id="430066"/>
    <lineage>
        <taxon>Bacteria</taxon>
        <taxon>Pseudomonadati</taxon>
        <taxon>Pseudomonadota</taxon>
        <taxon>Alphaproteobacteria</taxon>
        <taxon>Hyphomicrobiales</taxon>
        <taxon>Brucellaceae</taxon>
        <taxon>Brucella/Ochrobactrum group</taxon>
        <taxon>Brucella</taxon>
    </lineage>
</organism>
<dbReference type="HOGENOM" id="CLU_1640578_0_0_5"/>
<dbReference type="AlphaFoldDB" id="A0A0F6AUL6"/>
<gene>
    <name evidence="1" type="ordered locus">BAbS19_II05340</name>
</gene>
<evidence type="ECO:0000313" key="2">
    <source>
        <dbReference type="Proteomes" id="UP000002565"/>
    </source>
</evidence>
<reference evidence="1 2" key="1">
    <citation type="journal article" date="2008" name="PLoS ONE">
        <title>Genome sequence of Brucella abortus vaccine strain S19 compared to virulent strains yields candidate virulence genes.</title>
        <authorList>
            <person name="Crasta O.R."/>
            <person name="Folkerts O."/>
            <person name="Fei Z."/>
            <person name="Mane S.P."/>
            <person name="Evans C."/>
            <person name="Martino-Catt S."/>
            <person name="Bricker B."/>
            <person name="Yu G."/>
            <person name="Du L."/>
            <person name="Sobral B.W."/>
        </authorList>
    </citation>
    <scope>NUCLEOTIDE SEQUENCE [LARGE SCALE GENOMIC DNA]</scope>
    <source>
        <strain evidence="1 2">S19</strain>
    </source>
</reference>